<evidence type="ECO:0000256" key="1">
    <source>
        <dbReference type="SAM" id="MobiDB-lite"/>
    </source>
</evidence>
<dbReference type="GO" id="GO:0016301">
    <property type="term" value="F:kinase activity"/>
    <property type="evidence" value="ECO:0007669"/>
    <property type="project" value="UniProtKB-KW"/>
</dbReference>
<evidence type="ECO:0000313" key="4">
    <source>
        <dbReference type="EMBL" id="KAE8701279.1"/>
    </source>
</evidence>
<feature type="region of interest" description="Disordered" evidence="1">
    <location>
        <begin position="557"/>
        <end position="577"/>
    </location>
</feature>
<accession>A0A6A3AEP6</accession>
<dbReference type="SUPFAM" id="SSF56672">
    <property type="entry name" value="DNA/RNA polymerases"/>
    <property type="match status" value="1"/>
</dbReference>
<dbReference type="PANTHER" id="PTHR34284:SF1">
    <property type="entry name" value="FG-GAP REPEAT-CONTAINING PROTEIN"/>
    <property type="match status" value="1"/>
</dbReference>
<protein>
    <submittedName>
        <fullName evidence="4">Serine-threonine protein kinase, plant-type</fullName>
    </submittedName>
</protein>
<gene>
    <name evidence="4" type="ORF">F3Y22_tig00110548pilonHSYRG00685</name>
</gene>
<keyword evidence="4" id="KW-0808">Transferase</keyword>
<dbReference type="AlphaFoldDB" id="A0A6A3AEP6"/>
<sequence length="882" mass="98725">MLQPEGFEEKEKKNLVCRLNKSLYGLKQTPRCWYKRFDSFIMCLGYNILNADLCAYFKRSGDNDFVILLLYAYDMLVVGPNKDHIDELKAQLAREFEMKDLGSANKILGMQIHRDRSNRKIWLSQRNYFKKILSRFNMQDCKPISTPLPINFKLSSSMSPTNEKENMEMSRVPYASAMGSLIFAMICTRPDIAQAVGVVSRYMANPGRKHWNTVKRILRYIKGTSNIALCYGGSNLLINVYVDSDYVGDLDKSKSTTGYVFKVAGGAVSWVSKLQSVVATSTTEAEYVAATQASKEAIWLKMLLEELGHNQEYVSLFCDSQSALHLARNPEFHSRTKHIRVQYHFIREKVCLLQGFVFDLSGTCYQVVLFLIVLGFCGVGLEDFPHNAHHREIAISISNYTLKHGDSGLVIDGGRMEMQPHLYLDPFEEIGMAERSAEQLRRSANEKEASENSGTVNLRHFAFYAFDGRKGGLRWSRKNENVEHSSDSSQLIPQRNNKLDVHALNTRHPGEFECREYRESILGVMPHHWDRREDTLLELSHFKQHKRKTLKKVPGKLTTYPFHKPEEHHPPGKDDSKKISNLIGKAAKIAGSAKSKKPMAYIPTITNYTQLWWVPNVVVAHQKEGIEAVHLASCRTVCKLHLQEGGLHADINGDGVLDHVQLFLFSSGCWRNGAEQTVVSGSMEHGEFYRGYGRTANVASLEEATPILIPQSDGYRHRKGSHGDVTAYSPGLHGHSAEWKWQLLTDASWSNLPSPSGMMEGGTVVPILKPISLCVHDNQQMILAAGDQTGIIISPGGSSLASIELPAPPTHALITEDFSNDGLTDIILVTSNGAYGFVQTRQPGALFFSTLVGCLLLVMEVISVTQHLNSMKGKPRASSGSR</sequence>
<keyword evidence="2" id="KW-0472">Membrane</keyword>
<name>A0A6A3AEP6_HIBSY</name>
<feature type="transmembrane region" description="Helical" evidence="2">
    <location>
        <begin position="845"/>
        <end position="864"/>
    </location>
</feature>
<comment type="caution">
    <text evidence="4">The sequence shown here is derived from an EMBL/GenBank/DDBJ whole genome shotgun (WGS) entry which is preliminary data.</text>
</comment>
<keyword evidence="2" id="KW-1133">Transmembrane helix</keyword>
<dbReference type="CDD" id="cd09272">
    <property type="entry name" value="RNase_HI_RT_Ty1"/>
    <property type="match status" value="1"/>
</dbReference>
<keyword evidence="5" id="KW-1185">Reference proteome</keyword>
<dbReference type="PANTHER" id="PTHR34284">
    <property type="entry name" value="FG-GAP REPEAT-CONTAINING PROTEIN"/>
    <property type="match status" value="1"/>
</dbReference>
<evidence type="ECO:0000256" key="2">
    <source>
        <dbReference type="SAM" id="Phobius"/>
    </source>
</evidence>
<dbReference type="InterPro" id="IPR013103">
    <property type="entry name" value="RVT_2"/>
</dbReference>
<organism evidence="4 5">
    <name type="scientific">Hibiscus syriacus</name>
    <name type="common">Rose of Sharon</name>
    <dbReference type="NCBI Taxonomy" id="106335"/>
    <lineage>
        <taxon>Eukaryota</taxon>
        <taxon>Viridiplantae</taxon>
        <taxon>Streptophyta</taxon>
        <taxon>Embryophyta</taxon>
        <taxon>Tracheophyta</taxon>
        <taxon>Spermatophyta</taxon>
        <taxon>Magnoliopsida</taxon>
        <taxon>eudicotyledons</taxon>
        <taxon>Gunneridae</taxon>
        <taxon>Pentapetalae</taxon>
        <taxon>rosids</taxon>
        <taxon>malvids</taxon>
        <taxon>Malvales</taxon>
        <taxon>Malvaceae</taxon>
        <taxon>Malvoideae</taxon>
        <taxon>Hibiscus</taxon>
    </lineage>
</organism>
<reference evidence="4" key="1">
    <citation type="submission" date="2019-09" db="EMBL/GenBank/DDBJ databases">
        <title>Draft genome information of white flower Hibiscus syriacus.</title>
        <authorList>
            <person name="Kim Y.-M."/>
        </authorList>
    </citation>
    <scope>NUCLEOTIDE SEQUENCE [LARGE SCALE GENOMIC DNA]</scope>
    <source>
        <strain evidence="4">YM2019G1</strain>
    </source>
</reference>
<evidence type="ECO:0000313" key="5">
    <source>
        <dbReference type="Proteomes" id="UP000436088"/>
    </source>
</evidence>
<proteinExistence type="predicted"/>
<dbReference type="Pfam" id="PF07727">
    <property type="entry name" value="RVT_2"/>
    <property type="match status" value="1"/>
</dbReference>
<dbReference type="InterPro" id="IPR043502">
    <property type="entry name" value="DNA/RNA_pol_sf"/>
</dbReference>
<keyword evidence="4" id="KW-0418">Kinase</keyword>
<keyword evidence="2" id="KW-0812">Transmembrane</keyword>
<dbReference type="EMBL" id="VEPZ02001024">
    <property type="protein sequence ID" value="KAE8701279.1"/>
    <property type="molecule type" value="Genomic_DNA"/>
</dbReference>
<dbReference type="Proteomes" id="UP000436088">
    <property type="component" value="Unassembled WGS sequence"/>
</dbReference>
<feature type="domain" description="Reverse transcriptase Ty1/copia-type" evidence="3">
    <location>
        <begin position="1"/>
        <end position="148"/>
    </location>
</feature>
<feature type="compositionally biased region" description="Basic and acidic residues" evidence="1">
    <location>
        <begin position="563"/>
        <end position="577"/>
    </location>
</feature>
<evidence type="ECO:0000259" key="3">
    <source>
        <dbReference type="Pfam" id="PF07727"/>
    </source>
</evidence>